<dbReference type="InterPro" id="IPR036236">
    <property type="entry name" value="Znf_C2H2_sf"/>
</dbReference>
<keyword evidence="1 3" id="KW-0862">Zinc</keyword>
<organism evidence="3">
    <name type="scientific">Silene latifolia</name>
    <name type="common">White campion</name>
    <name type="synonym">Bladder campion</name>
    <dbReference type="NCBI Taxonomy" id="37657"/>
    <lineage>
        <taxon>Eukaryota</taxon>
        <taxon>Viridiplantae</taxon>
        <taxon>Streptophyta</taxon>
        <taxon>Embryophyta</taxon>
        <taxon>Tracheophyta</taxon>
        <taxon>Spermatophyta</taxon>
        <taxon>Magnoliopsida</taxon>
        <taxon>eudicotyledons</taxon>
        <taxon>Gunneridae</taxon>
        <taxon>Pentapetalae</taxon>
        <taxon>Caryophyllales</taxon>
        <taxon>Caryophyllaceae</taxon>
        <taxon>Sileneae</taxon>
        <taxon>Silene</taxon>
        <taxon>Silene subgen. Behenantha</taxon>
        <taxon>Silene sect. Melandrium</taxon>
    </lineage>
</organism>
<sequence length="263" mass="28563">MLAKGGFYSADNLSVDSEFVEPSCNDIHNNDNDFSMKRVKVDDFGTNSDALKSGYVSVEEVAGFLGFNSDDCKIREEYVDCGSIALEGCKYELTSAQTMNQSTGVPQVGSIFGTCDHSIEETMFELGGISGLNPENNSKLKHICKTCEKGFRSGQALGGHRMRCSRSKRSVTTETKFHSEIVELGSDHRKKKAARDFICSVCCKAFGSGQALGGHMRAHFPGNSQSCEKKNDALDHDLRASEGEIGLNHIHNPHSLPALAPVS</sequence>
<dbReference type="PANTHER" id="PTHR46326">
    <property type="entry name" value="ZINC FINGER PROTEIN ZAT1-RELATED"/>
    <property type="match status" value="1"/>
</dbReference>
<dbReference type="InterPro" id="IPR044303">
    <property type="entry name" value="ZAT1/4/9"/>
</dbReference>
<dbReference type="PANTHER" id="PTHR46326:SF8">
    <property type="entry name" value="C2H2-LIKE ZINC FINGER PROTEIN"/>
    <property type="match status" value="1"/>
</dbReference>
<keyword evidence="1 3" id="KW-0863">Zinc-finger</keyword>
<dbReference type="GO" id="GO:0008270">
    <property type="term" value="F:zinc ion binding"/>
    <property type="evidence" value="ECO:0007669"/>
    <property type="project" value="UniProtKB-KW"/>
</dbReference>
<evidence type="ECO:0000256" key="1">
    <source>
        <dbReference type="PROSITE-ProRule" id="PRU00042"/>
    </source>
</evidence>
<dbReference type="AlphaFoldDB" id="Q4U319"/>
<dbReference type="Gene3D" id="3.30.160.60">
    <property type="entry name" value="Classic Zinc Finger"/>
    <property type="match status" value="1"/>
</dbReference>
<name>Q4U319_SILLA</name>
<keyword evidence="1 3" id="KW-0479">Metal-binding</keyword>
<reference evidence="3" key="1">
    <citation type="journal article" date="2005" name="Planta">
        <title>Analysis of members of the Silene latifolia Cys2/His2 zinc-finger transcription factor family during dioecious flower development and in a novel stamen-defective mutant ssf1.</title>
        <authorList>
            <person name="Jenkins T.H."/>
            <person name="Li J."/>
            <person name="Scutt C.P."/>
            <person name="Gilmartin P.M."/>
        </authorList>
    </citation>
    <scope>NUCLEOTIDE SEQUENCE</scope>
</reference>
<dbReference type="Pfam" id="PF13912">
    <property type="entry name" value="zf-C2H2_6"/>
    <property type="match status" value="2"/>
</dbReference>
<evidence type="ECO:0000259" key="2">
    <source>
        <dbReference type="PROSITE" id="PS50157"/>
    </source>
</evidence>
<dbReference type="PROSITE" id="PS00028">
    <property type="entry name" value="ZINC_FINGER_C2H2_1"/>
    <property type="match status" value="1"/>
</dbReference>
<dbReference type="InterPro" id="IPR013087">
    <property type="entry name" value="Znf_C2H2_type"/>
</dbReference>
<gene>
    <name evidence="3" type="primary">ZST2-1</name>
</gene>
<dbReference type="PROSITE" id="PS50157">
    <property type="entry name" value="ZINC_FINGER_C2H2_2"/>
    <property type="match status" value="1"/>
</dbReference>
<proteinExistence type="evidence at transcript level"/>
<feature type="domain" description="C2H2-type" evidence="2">
    <location>
        <begin position="197"/>
        <end position="219"/>
    </location>
</feature>
<dbReference type="SUPFAM" id="SSF57667">
    <property type="entry name" value="beta-beta-alpha zinc fingers"/>
    <property type="match status" value="1"/>
</dbReference>
<evidence type="ECO:0000313" key="3">
    <source>
        <dbReference type="EMBL" id="AAY40246.1"/>
    </source>
</evidence>
<protein>
    <submittedName>
        <fullName evidence="3">Cys2/His2 zinc-finger transcription factor</fullName>
    </submittedName>
</protein>
<dbReference type="GO" id="GO:0006355">
    <property type="term" value="P:regulation of DNA-templated transcription"/>
    <property type="evidence" value="ECO:0007669"/>
    <property type="project" value="InterPro"/>
</dbReference>
<dbReference type="EMBL" id="DQ017761">
    <property type="protein sequence ID" value="AAY40246.1"/>
    <property type="molecule type" value="mRNA"/>
</dbReference>
<accession>Q4U319</accession>